<proteinExistence type="predicted"/>
<gene>
    <name evidence="2" type="ORF">EVA_19321</name>
</gene>
<sequence length="139" mass="15732">MPFDDIQNYSNVILGYDLQDGNYCCPQEGQKEAIVGVSSEGFINLKNAYVWGAFNFAQKNLTNAGYNASIADPFRGMPYYVADQHLSKWRNQYYDLKFRAATPLLGNHWALGLEGNYVATLAAKQRDPRVDTRFYTLGL</sequence>
<reference evidence="2" key="1">
    <citation type="journal article" date="2012" name="PLoS ONE">
        <title>Gene sets for utilization of primary and secondary nutrition supplies in the distal gut of endangered iberian lynx.</title>
        <authorList>
            <person name="Alcaide M."/>
            <person name="Messina E."/>
            <person name="Richter M."/>
            <person name="Bargiela R."/>
            <person name="Peplies J."/>
            <person name="Huws S.A."/>
            <person name="Newbold C.J."/>
            <person name="Golyshin P.N."/>
            <person name="Simon M.A."/>
            <person name="Lopez G."/>
            <person name="Yakimov M.M."/>
            <person name="Ferrer M."/>
        </authorList>
    </citation>
    <scope>NUCLEOTIDE SEQUENCE</scope>
</reference>
<dbReference type="AlphaFoldDB" id="J9FSP9"/>
<dbReference type="InterPro" id="IPR049236">
    <property type="entry name" value="DUF6850"/>
</dbReference>
<protein>
    <recommendedName>
        <fullName evidence="1">DUF6850 domain-containing protein</fullName>
    </recommendedName>
</protein>
<evidence type="ECO:0000313" key="2">
    <source>
        <dbReference type="EMBL" id="EJW92572.1"/>
    </source>
</evidence>
<comment type="caution">
    <text evidence="2">The sequence shown here is derived from an EMBL/GenBank/DDBJ whole genome shotgun (WGS) entry which is preliminary data.</text>
</comment>
<feature type="non-terminal residue" evidence="2">
    <location>
        <position position="139"/>
    </location>
</feature>
<feature type="domain" description="DUF6850" evidence="1">
    <location>
        <begin position="3"/>
        <end position="138"/>
    </location>
</feature>
<dbReference type="Pfam" id="PF21012">
    <property type="entry name" value="DUF6850"/>
    <property type="match status" value="1"/>
</dbReference>
<name>J9FSP9_9ZZZZ</name>
<organism evidence="2">
    <name type="scientific">gut metagenome</name>
    <dbReference type="NCBI Taxonomy" id="749906"/>
    <lineage>
        <taxon>unclassified sequences</taxon>
        <taxon>metagenomes</taxon>
        <taxon>organismal metagenomes</taxon>
    </lineage>
</organism>
<dbReference type="EMBL" id="AMCI01007465">
    <property type="protein sequence ID" value="EJW92572.1"/>
    <property type="molecule type" value="Genomic_DNA"/>
</dbReference>
<accession>J9FSP9</accession>
<evidence type="ECO:0000259" key="1">
    <source>
        <dbReference type="Pfam" id="PF21012"/>
    </source>
</evidence>